<dbReference type="AlphaFoldDB" id="A0A4P7VN63"/>
<dbReference type="InterPro" id="IPR027417">
    <property type="entry name" value="P-loop_NTPase"/>
</dbReference>
<comment type="pathway">
    <text evidence="5">Cofactor biosynthesis; coenzyme A biosynthesis; CoA from (R)-pantothenate: step 5/5.</text>
</comment>
<dbReference type="HAMAP" id="MF_00376">
    <property type="entry name" value="Dephospho_CoA_kinase"/>
    <property type="match status" value="1"/>
</dbReference>
<dbReference type="GO" id="GO:0005737">
    <property type="term" value="C:cytoplasm"/>
    <property type="evidence" value="ECO:0007669"/>
    <property type="project" value="UniProtKB-SubCell"/>
</dbReference>
<evidence type="ECO:0000256" key="1">
    <source>
        <dbReference type="ARBA" id="ARBA00009018"/>
    </source>
</evidence>
<evidence type="ECO:0000256" key="2">
    <source>
        <dbReference type="ARBA" id="ARBA00022741"/>
    </source>
</evidence>
<dbReference type="PROSITE" id="PS51219">
    <property type="entry name" value="DPCK"/>
    <property type="match status" value="1"/>
</dbReference>
<keyword evidence="4 5" id="KW-0173">Coenzyme A biosynthesis</keyword>
<evidence type="ECO:0000256" key="5">
    <source>
        <dbReference type="HAMAP-Rule" id="MF_00376"/>
    </source>
</evidence>
<dbReference type="GO" id="GO:0015937">
    <property type="term" value="P:coenzyme A biosynthetic process"/>
    <property type="evidence" value="ECO:0007669"/>
    <property type="project" value="UniProtKB-UniRule"/>
</dbReference>
<evidence type="ECO:0000256" key="4">
    <source>
        <dbReference type="ARBA" id="ARBA00022993"/>
    </source>
</evidence>
<dbReference type="SUPFAM" id="SSF52540">
    <property type="entry name" value="P-loop containing nucleoside triphosphate hydrolases"/>
    <property type="match status" value="1"/>
</dbReference>
<dbReference type="InterPro" id="IPR001977">
    <property type="entry name" value="Depp_CoAkinase"/>
</dbReference>
<dbReference type="PANTHER" id="PTHR10695:SF46">
    <property type="entry name" value="BIFUNCTIONAL COENZYME A SYNTHASE-RELATED"/>
    <property type="match status" value="1"/>
</dbReference>
<dbReference type="GO" id="GO:0004140">
    <property type="term" value="F:dephospho-CoA kinase activity"/>
    <property type="evidence" value="ECO:0007669"/>
    <property type="project" value="UniProtKB-UniRule"/>
</dbReference>
<keyword evidence="3 5" id="KW-0067">ATP-binding</keyword>
<dbReference type="Proteomes" id="UP000297031">
    <property type="component" value="Chromosome"/>
</dbReference>
<organism evidence="7 8">
    <name type="scientific">Muribaculum gordoncarteri</name>
    <dbReference type="NCBI Taxonomy" id="2530390"/>
    <lineage>
        <taxon>Bacteria</taxon>
        <taxon>Pseudomonadati</taxon>
        <taxon>Bacteroidota</taxon>
        <taxon>Bacteroidia</taxon>
        <taxon>Bacteroidales</taxon>
        <taxon>Muribaculaceae</taxon>
        <taxon>Muribaculum</taxon>
    </lineage>
</organism>
<dbReference type="Gene3D" id="3.40.50.300">
    <property type="entry name" value="P-loop containing nucleotide triphosphate hydrolases"/>
    <property type="match status" value="1"/>
</dbReference>
<feature type="binding site" evidence="5">
    <location>
        <begin position="14"/>
        <end position="19"/>
    </location>
    <ligand>
        <name>ATP</name>
        <dbReference type="ChEBI" id="CHEBI:30616"/>
    </ligand>
</feature>
<dbReference type="GO" id="GO:0005524">
    <property type="term" value="F:ATP binding"/>
    <property type="evidence" value="ECO:0007669"/>
    <property type="project" value="UniProtKB-UniRule"/>
</dbReference>
<proteinExistence type="inferred from homology"/>
<evidence type="ECO:0000256" key="6">
    <source>
        <dbReference type="NCBIfam" id="TIGR00152"/>
    </source>
</evidence>
<protein>
    <recommendedName>
        <fullName evidence="5 6">Dephospho-CoA kinase</fullName>
        <ecNumber evidence="5 6">2.7.1.24</ecNumber>
    </recommendedName>
    <alternativeName>
        <fullName evidence="5">Dephosphocoenzyme A kinase</fullName>
    </alternativeName>
</protein>
<reference evidence="7 8" key="1">
    <citation type="submission" date="2019-02" db="EMBL/GenBank/DDBJ databases">
        <title>Isolation and identification of novel species under the genus Muribaculum.</title>
        <authorList>
            <person name="Miyake S."/>
            <person name="Ding Y."/>
            <person name="Low A."/>
            <person name="Soh M."/>
            <person name="Seedorf H."/>
        </authorList>
    </citation>
    <scope>NUCLEOTIDE SEQUENCE [LARGE SCALE GENOMIC DNA]</scope>
    <source>
        <strain evidence="7 8">TLL-A4</strain>
    </source>
</reference>
<comment type="subcellular location">
    <subcellularLocation>
        <location evidence="5">Cytoplasm</location>
    </subcellularLocation>
</comment>
<dbReference type="NCBIfam" id="TIGR00152">
    <property type="entry name" value="dephospho-CoA kinase"/>
    <property type="match status" value="1"/>
</dbReference>
<comment type="function">
    <text evidence="5">Catalyzes the phosphorylation of the 3'-hydroxyl group of dephosphocoenzyme A to form coenzyme A.</text>
</comment>
<keyword evidence="5" id="KW-0963">Cytoplasm</keyword>
<sequence length="191" mass="21369">MSSTRLIAITGGIGSGKSVISDILRAMGHKVYDCDTRAKALMDTDESIKDDLINLISIDAVRSDRTIDRKLLSEIVFNDPDALSRLNSIVHKAVRADLRRWRDTSSDKTVWVETAILYASRLDREVDEVWEVTAPTELRVQRVMKRNSMSREQVLARISSQSTTAAQLHPLTKTIVNDGVEPVLPQILSLL</sequence>
<keyword evidence="5 7" id="KW-0808">Transferase</keyword>
<dbReference type="Pfam" id="PF01121">
    <property type="entry name" value="CoaE"/>
    <property type="match status" value="1"/>
</dbReference>
<gene>
    <name evidence="5" type="primary">coaE</name>
    <name evidence="7" type="ORF">E7746_04685</name>
</gene>
<keyword evidence="8" id="KW-1185">Reference proteome</keyword>
<keyword evidence="5 7" id="KW-0418">Kinase</keyword>
<dbReference type="EC" id="2.7.1.24" evidence="5 6"/>
<dbReference type="OrthoDB" id="9812943at2"/>
<evidence type="ECO:0000313" key="8">
    <source>
        <dbReference type="Proteomes" id="UP000297031"/>
    </source>
</evidence>
<comment type="similarity">
    <text evidence="1 5">Belongs to the CoaE family.</text>
</comment>
<name>A0A4P7VN63_9BACT</name>
<evidence type="ECO:0000313" key="7">
    <source>
        <dbReference type="EMBL" id="QCD35231.1"/>
    </source>
</evidence>
<dbReference type="PANTHER" id="PTHR10695">
    <property type="entry name" value="DEPHOSPHO-COA KINASE-RELATED"/>
    <property type="match status" value="1"/>
</dbReference>
<accession>A0A4P7VN63</accession>
<keyword evidence="2 5" id="KW-0547">Nucleotide-binding</keyword>
<dbReference type="RefSeq" id="WP_136410011.1">
    <property type="nucleotide sequence ID" value="NZ_CANQMU010000001.1"/>
</dbReference>
<comment type="catalytic activity">
    <reaction evidence="5">
        <text>3'-dephospho-CoA + ATP = ADP + CoA + H(+)</text>
        <dbReference type="Rhea" id="RHEA:18245"/>
        <dbReference type="ChEBI" id="CHEBI:15378"/>
        <dbReference type="ChEBI" id="CHEBI:30616"/>
        <dbReference type="ChEBI" id="CHEBI:57287"/>
        <dbReference type="ChEBI" id="CHEBI:57328"/>
        <dbReference type="ChEBI" id="CHEBI:456216"/>
        <dbReference type="EC" id="2.7.1.24"/>
    </reaction>
</comment>
<dbReference type="CDD" id="cd02022">
    <property type="entry name" value="DPCK"/>
    <property type="match status" value="1"/>
</dbReference>
<evidence type="ECO:0000256" key="3">
    <source>
        <dbReference type="ARBA" id="ARBA00022840"/>
    </source>
</evidence>
<dbReference type="EMBL" id="CP039393">
    <property type="protein sequence ID" value="QCD35231.1"/>
    <property type="molecule type" value="Genomic_DNA"/>
</dbReference>
<dbReference type="KEGG" id="mgod:E7746_04685"/>
<dbReference type="UniPathway" id="UPA00241">
    <property type="reaction ID" value="UER00356"/>
</dbReference>